<evidence type="ECO:0000313" key="3">
    <source>
        <dbReference type="Proteomes" id="UP000505325"/>
    </source>
</evidence>
<organism evidence="2 3">
    <name type="scientific">Paramixta manurensis</name>
    <dbReference type="NCBI Taxonomy" id="2740817"/>
    <lineage>
        <taxon>Bacteria</taxon>
        <taxon>Pseudomonadati</taxon>
        <taxon>Pseudomonadota</taxon>
        <taxon>Gammaproteobacteria</taxon>
        <taxon>Enterobacterales</taxon>
        <taxon>Erwiniaceae</taxon>
        <taxon>Paramixta</taxon>
    </lineage>
</organism>
<gene>
    <name evidence="2" type="ORF">PMPD1_3494</name>
</gene>
<dbReference type="KEGG" id="pmak:PMPD1_3494"/>
<dbReference type="PANTHER" id="PTHR43798:SF33">
    <property type="entry name" value="HYDROLASE, PUTATIVE (AFU_ORTHOLOGUE AFUA_2G14860)-RELATED"/>
    <property type="match status" value="1"/>
</dbReference>
<name>A0A6M8UHP6_9GAMM</name>
<feature type="domain" description="AB hydrolase-1" evidence="1">
    <location>
        <begin position="36"/>
        <end position="150"/>
    </location>
</feature>
<dbReference type="RefSeq" id="WP_173635274.1">
    <property type="nucleotide sequence ID" value="NZ_CP054212.1"/>
</dbReference>
<dbReference type="Gene3D" id="3.40.50.1820">
    <property type="entry name" value="alpha/beta hydrolase"/>
    <property type="match status" value="1"/>
</dbReference>
<dbReference type="PANTHER" id="PTHR43798">
    <property type="entry name" value="MONOACYLGLYCEROL LIPASE"/>
    <property type="match status" value="1"/>
</dbReference>
<sequence>MLTSACACRCVSRDQSSLYCYIDDAYTDPWSTTDDVLMIHGIAEDGRIWAPWVPYFARRFRVLRPDLRGYGQSSALAQTTDFSIEEWADDLETLLDSVNSQHVHLVATKLGAQIAFELAQRGNPRIASMTLAGMLPVPSAALGPWLDEWIALVELHGVEAWVRATMPGRMADALSPAALAWWIDLMSAAPAGTVTACLRLLSQLHGPRAPESVCCPTLFIVAGDDAASAQPDSRYSQRPAPADLERLQQRVPNASLELIAANSFHITATHPDACAQVTAAFIERITGAARRTGSAHNNHQEKT</sequence>
<dbReference type="InterPro" id="IPR050266">
    <property type="entry name" value="AB_hydrolase_sf"/>
</dbReference>
<dbReference type="InterPro" id="IPR029058">
    <property type="entry name" value="AB_hydrolase_fold"/>
</dbReference>
<keyword evidence="2" id="KW-0378">Hydrolase</keyword>
<evidence type="ECO:0000313" key="2">
    <source>
        <dbReference type="EMBL" id="QKJ88411.1"/>
    </source>
</evidence>
<accession>A0A6M8UHP6</accession>
<dbReference type="GO" id="GO:0047372">
    <property type="term" value="F:monoacylglycerol lipase activity"/>
    <property type="evidence" value="ECO:0007669"/>
    <property type="project" value="TreeGrafter"/>
</dbReference>
<evidence type="ECO:0000259" key="1">
    <source>
        <dbReference type="Pfam" id="PF00561"/>
    </source>
</evidence>
<dbReference type="Pfam" id="PF00561">
    <property type="entry name" value="Abhydrolase_1"/>
    <property type="match status" value="1"/>
</dbReference>
<reference evidence="2 3" key="1">
    <citation type="submission" date="2020-06" db="EMBL/GenBank/DDBJ databases">
        <title>Genome sequence of Paramixta manurensis strain PD-1.</title>
        <authorList>
            <person name="Lee C.W."/>
            <person name="Kim J."/>
        </authorList>
    </citation>
    <scope>NUCLEOTIDE SEQUENCE [LARGE SCALE GENOMIC DNA]</scope>
    <source>
        <strain evidence="2 3">PD-1</strain>
    </source>
</reference>
<dbReference type="AlphaFoldDB" id="A0A6M8UHP6"/>
<dbReference type="SUPFAM" id="SSF53474">
    <property type="entry name" value="alpha/beta-Hydrolases"/>
    <property type="match status" value="1"/>
</dbReference>
<dbReference type="GO" id="GO:0046464">
    <property type="term" value="P:acylglycerol catabolic process"/>
    <property type="evidence" value="ECO:0007669"/>
    <property type="project" value="TreeGrafter"/>
</dbReference>
<keyword evidence="3" id="KW-1185">Reference proteome</keyword>
<dbReference type="EMBL" id="CP054212">
    <property type="protein sequence ID" value="QKJ88411.1"/>
    <property type="molecule type" value="Genomic_DNA"/>
</dbReference>
<proteinExistence type="predicted"/>
<dbReference type="InterPro" id="IPR000073">
    <property type="entry name" value="AB_hydrolase_1"/>
</dbReference>
<protein>
    <submittedName>
        <fullName evidence="2">Alpha/beta fold hydrolase</fullName>
    </submittedName>
</protein>
<dbReference type="Proteomes" id="UP000505325">
    <property type="component" value="Chromosome"/>
</dbReference>
<dbReference type="GO" id="GO:0016020">
    <property type="term" value="C:membrane"/>
    <property type="evidence" value="ECO:0007669"/>
    <property type="project" value="TreeGrafter"/>
</dbReference>